<evidence type="ECO:0000256" key="8">
    <source>
        <dbReference type="ARBA" id="ARBA00022827"/>
    </source>
</evidence>
<dbReference type="Gene3D" id="1.10.540.10">
    <property type="entry name" value="Acyl-CoA dehydrogenase/oxidase, N-terminal domain"/>
    <property type="match status" value="1"/>
</dbReference>
<dbReference type="EC" id="1.3.8.8" evidence="5"/>
<dbReference type="Gene3D" id="2.40.110.10">
    <property type="entry name" value="Butyryl-CoA Dehydrogenase, subunit A, domain 2"/>
    <property type="match status" value="1"/>
</dbReference>
<dbReference type="InterPro" id="IPR046373">
    <property type="entry name" value="Acyl-CoA_Oxase/DH_mid-dom_sf"/>
</dbReference>
<dbReference type="InterPro" id="IPR037069">
    <property type="entry name" value="AcylCoA_DH/ox_N_sf"/>
</dbReference>
<dbReference type="InterPro" id="IPR050741">
    <property type="entry name" value="Acyl-CoA_dehydrogenase"/>
</dbReference>
<keyword evidence="8" id="KW-0274">FAD</keyword>
<dbReference type="Gene3D" id="1.20.140.10">
    <property type="entry name" value="Butyryl-CoA Dehydrogenase, subunit A, domain 3"/>
    <property type="match status" value="1"/>
</dbReference>
<evidence type="ECO:0000256" key="4">
    <source>
        <dbReference type="ARBA" id="ARBA00012033"/>
    </source>
</evidence>
<dbReference type="GO" id="GO:0033539">
    <property type="term" value="P:fatty acid beta-oxidation using acyl-CoA dehydrogenase"/>
    <property type="evidence" value="ECO:0007669"/>
    <property type="project" value="InterPro"/>
</dbReference>
<dbReference type="GO" id="GO:0004466">
    <property type="term" value="F:long-chain fatty acyl-CoA dehydrogenase activity"/>
    <property type="evidence" value="ECO:0007669"/>
    <property type="project" value="UniProtKB-EC"/>
</dbReference>
<dbReference type="SUPFAM" id="SSF56645">
    <property type="entry name" value="Acyl-CoA dehydrogenase NM domain-like"/>
    <property type="match status" value="1"/>
</dbReference>
<evidence type="ECO:0000256" key="5">
    <source>
        <dbReference type="ARBA" id="ARBA00012040"/>
    </source>
</evidence>
<dbReference type="InterPro" id="IPR009075">
    <property type="entry name" value="AcylCo_DH/oxidase_C"/>
</dbReference>
<comment type="pathway">
    <text evidence="2">Lipid metabolism; fatty acid beta-oxidation.</text>
</comment>
<gene>
    <name evidence="15" type="ORF">FloV-SA2_00547</name>
</gene>
<accession>A0AB39J991</accession>
<dbReference type="Pfam" id="PF00441">
    <property type="entry name" value="Acyl-CoA_dh_1"/>
    <property type="match status" value="1"/>
</dbReference>
<evidence type="ECO:0000256" key="3">
    <source>
        <dbReference type="ARBA" id="ARBA00009347"/>
    </source>
</evidence>
<dbReference type="EC" id="1.3.8.7" evidence="4"/>
<dbReference type="PANTHER" id="PTHR48083">
    <property type="entry name" value="MEDIUM-CHAIN SPECIFIC ACYL-COA DEHYDROGENASE, MITOCHONDRIAL-RELATED"/>
    <property type="match status" value="1"/>
</dbReference>
<dbReference type="InterPro" id="IPR013786">
    <property type="entry name" value="AcylCoA_DH/ox_N"/>
</dbReference>
<evidence type="ECO:0000256" key="1">
    <source>
        <dbReference type="ARBA" id="ARBA00001974"/>
    </source>
</evidence>
<evidence type="ECO:0000256" key="11">
    <source>
        <dbReference type="ARBA" id="ARBA00049247"/>
    </source>
</evidence>
<dbReference type="Pfam" id="PF09317">
    <property type="entry name" value="ACDH_C"/>
    <property type="match status" value="1"/>
</dbReference>
<dbReference type="GO" id="GO:0070991">
    <property type="term" value="F:medium-chain fatty acyl-CoA dehydrogenase activity"/>
    <property type="evidence" value="ECO:0007669"/>
    <property type="project" value="UniProtKB-EC"/>
</dbReference>
<evidence type="ECO:0000256" key="9">
    <source>
        <dbReference type="ARBA" id="ARBA00023002"/>
    </source>
</evidence>
<reference evidence="15" key="1">
    <citation type="submission" date="2024-03" db="EMBL/GenBank/DDBJ databases">
        <title>Eukaryotic viruses encode the ribosomal protein eL40.</title>
        <authorList>
            <person name="Thomy J."/>
            <person name="Schvarcz C.R."/>
            <person name="McBeain K.A."/>
            <person name="Edwards K.F."/>
            <person name="Steward G.F."/>
        </authorList>
    </citation>
    <scope>NUCLEOTIDE SEQUENCE</scope>
    <source>
        <strain evidence="15">FloV-SA2</strain>
    </source>
</reference>
<dbReference type="InterPro" id="IPR015396">
    <property type="entry name" value="FadE_C"/>
</dbReference>
<dbReference type="Pfam" id="PF02771">
    <property type="entry name" value="Acyl-CoA_dh_N"/>
    <property type="match status" value="1"/>
</dbReference>
<keyword evidence="9" id="KW-0560">Oxidoreductase</keyword>
<comment type="cofactor">
    <cofactor evidence="1">
        <name>FAD</name>
        <dbReference type="ChEBI" id="CHEBI:57692"/>
    </cofactor>
</comment>
<dbReference type="PANTHER" id="PTHR48083:SF33">
    <property type="entry name" value="ACYL-COENZYME A DEHYDROGENASE"/>
    <property type="match status" value="1"/>
</dbReference>
<protein>
    <recommendedName>
        <fullName evidence="6">Acyl-coenzyme A dehydrogenase</fullName>
        <ecNumber evidence="4">1.3.8.7</ecNumber>
        <ecNumber evidence="5">1.3.8.8</ecNumber>
    </recommendedName>
</protein>
<evidence type="ECO:0000259" key="14">
    <source>
        <dbReference type="Pfam" id="PF09317"/>
    </source>
</evidence>
<dbReference type="SUPFAM" id="SSF47203">
    <property type="entry name" value="Acyl-CoA dehydrogenase C-terminal domain-like"/>
    <property type="match status" value="1"/>
</dbReference>
<comment type="similarity">
    <text evidence="3">Belongs to the acyl-CoA dehydrogenase family.</text>
</comment>
<proteinExistence type="inferred from homology"/>
<feature type="domain" description="Acyl-CoA dehydrogenase/oxidase C-terminal" evidence="12">
    <location>
        <begin position="279"/>
        <end position="426"/>
    </location>
</feature>
<keyword evidence="7" id="KW-0285">Flavoprotein</keyword>
<evidence type="ECO:0000256" key="10">
    <source>
        <dbReference type="ARBA" id="ARBA00047882"/>
    </source>
</evidence>
<evidence type="ECO:0000256" key="7">
    <source>
        <dbReference type="ARBA" id="ARBA00022630"/>
    </source>
</evidence>
<comment type="catalytic activity">
    <reaction evidence="11">
        <text>a long-chain 2,3-saturated fatty acyl-CoA + oxidized [electron-transfer flavoprotein] + H(+) = a long-chain (2E)-enoyl-CoA + reduced [electron-transfer flavoprotein]</text>
        <dbReference type="Rhea" id="RHEA:17721"/>
        <dbReference type="Rhea" id="RHEA-COMP:10685"/>
        <dbReference type="Rhea" id="RHEA-COMP:10686"/>
        <dbReference type="ChEBI" id="CHEBI:15378"/>
        <dbReference type="ChEBI" id="CHEBI:57692"/>
        <dbReference type="ChEBI" id="CHEBI:58307"/>
        <dbReference type="ChEBI" id="CHEBI:83721"/>
        <dbReference type="ChEBI" id="CHEBI:83727"/>
        <dbReference type="EC" id="1.3.8.8"/>
    </reaction>
</comment>
<organism evidence="15">
    <name type="scientific">Florenciella sp. virus SA2</name>
    <dbReference type="NCBI Taxonomy" id="3240092"/>
    <lineage>
        <taxon>Viruses</taxon>
    </lineage>
</organism>
<evidence type="ECO:0000259" key="12">
    <source>
        <dbReference type="Pfam" id="PF00441"/>
    </source>
</evidence>
<dbReference type="InterPro" id="IPR009100">
    <property type="entry name" value="AcylCoA_DH/oxidase_NM_dom_sf"/>
</dbReference>
<feature type="domain" description="Acyl-CoA dehydrogenase/oxidase N-terminal" evidence="13">
    <location>
        <begin position="52"/>
        <end position="155"/>
    </location>
</feature>
<dbReference type="InterPro" id="IPR036250">
    <property type="entry name" value="AcylCo_DH-like_C"/>
</dbReference>
<evidence type="ECO:0000256" key="2">
    <source>
        <dbReference type="ARBA" id="ARBA00005005"/>
    </source>
</evidence>
<evidence type="ECO:0000256" key="6">
    <source>
        <dbReference type="ARBA" id="ARBA00020144"/>
    </source>
</evidence>
<evidence type="ECO:0000313" key="15">
    <source>
        <dbReference type="EMBL" id="XDO02362.1"/>
    </source>
</evidence>
<comment type="catalytic activity">
    <reaction evidence="10">
        <text>a medium-chain 2,3-saturated fatty acyl-CoA + oxidized [electron-transfer flavoprotein] + H(+) = a medium-chain (2E)-enoyl-CoA + reduced [electron-transfer flavoprotein]</text>
        <dbReference type="Rhea" id="RHEA:14477"/>
        <dbReference type="Rhea" id="RHEA-COMP:10685"/>
        <dbReference type="Rhea" id="RHEA-COMP:10686"/>
        <dbReference type="ChEBI" id="CHEBI:15378"/>
        <dbReference type="ChEBI" id="CHEBI:57692"/>
        <dbReference type="ChEBI" id="CHEBI:58307"/>
        <dbReference type="ChEBI" id="CHEBI:83723"/>
        <dbReference type="ChEBI" id="CHEBI:83726"/>
        <dbReference type="EC" id="1.3.8.7"/>
    </reaction>
</comment>
<name>A0AB39J991_9VIRU</name>
<dbReference type="GO" id="GO:0050660">
    <property type="term" value="F:flavin adenine dinucleotide binding"/>
    <property type="evidence" value="ECO:0007669"/>
    <property type="project" value="InterPro"/>
</dbReference>
<dbReference type="EMBL" id="PP542043">
    <property type="protein sequence ID" value="XDO02362.1"/>
    <property type="molecule type" value="Genomic_DNA"/>
</dbReference>
<evidence type="ECO:0000259" key="13">
    <source>
        <dbReference type="Pfam" id="PF02771"/>
    </source>
</evidence>
<feature type="domain" description="Acyl-CoA dehydrogenase C-terminal bacterial-type" evidence="14">
    <location>
        <begin position="485"/>
        <end position="571"/>
    </location>
</feature>
<sequence>MLYRSLFNIIKSKIPKISDTEMIALKSGTTFLDRSIFEGKIIYPIKKDNKPKFSQEVVDNMLKNFDSKKIYPDNKEIVEDLAKKKFFSFLIDEKYGGIKLSVNELSRILTKITSVDPALGVVAMVPNSLGPGELITLYGTEKQKDYYLPKLANGEMIPCFGLTGPNNGSDATGKIDKGTIFTEYDAMGKKKLRIKIELNKRYITLAPVSNLMGIAFQLDDPENLINQSGITVALVNREHPGIIQESYHNPLDAGFPNGTIKGNIVIDFDDIIGGKENIGNGWKMLMECLSAGRAVSLPATANASSKVASYGIFNYINVREQFKMPLSNMQAIQEKFNNMIYNTWMIQSSINMTNDILDNGHSPSVISAIMKQQCTERGRLVLNDAMDIHAGAGICVGYNNFLEKYYKSAPIGITVEGSNTLTRSLIIFAQGLNKSHPHIYPVLESILDNDYNKFVRSFNEIFKSSIHLYLKSFNFSNSFESQVVDFATLSNFVALKGGKLKQEQMLSGDMADIFGNLYLAISVKYCHHHYNTSEKLTNYIIKRIMAENQSKINKIIDNLGPERYLLLHLKKKVVNISYKDEKDFFNEIKNNPKIIESIKEDLYLKGILNDFQDISMLDKDKDKEQYEILKDKIINVGEIQQMNPAPIITRIK</sequence>